<gene>
    <name evidence="3" type="ORF">J5474_01415</name>
</gene>
<dbReference type="PANTHER" id="PTHR43861:SF1">
    <property type="entry name" value="TRANS-ACONITATE 2-METHYLTRANSFERASE"/>
    <property type="match status" value="1"/>
</dbReference>
<keyword evidence="4" id="KW-1185">Reference proteome</keyword>
<feature type="repeat" description="TPR" evidence="1">
    <location>
        <begin position="47"/>
        <end position="80"/>
    </location>
</feature>
<dbReference type="SUPFAM" id="SSF48452">
    <property type="entry name" value="TPR-like"/>
    <property type="match status" value="1"/>
</dbReference>
<dbReference type="Proteomes" id="UP000675940">
    <property type="component" value="Unassembled WGS sequence"/>
</dbReference>
<organism evidence="3 4">
    <name type="scientific">Sagittula salina</name>
    <dbReference type="NCBI Taxonomy" id="2820268"/>
    <lineage>
        <taxon>Bacteria</taxon>
        <taxon>Pseudomonadati</taxon>
        <taxon>Pseudomonadota</taxon>
        <taxon>Alphaproteobacteria</taxon>
        <taxon>Rhodobacterales</taxon>
        <taxon>Roseobacteraceae</taxon>
        <taxon>Sagittula</taxon>
    </lineage>
</organism>
<name>A0A940MKA1_9RHOB</name>
<dbReference type="CDD" id="cd02440">
    <property type="entry name" value="AdoMet_MTases"/>
    <property type="match status" value="1"/>
</dbReference>
<dbReference type="SMART" id="SM00028">
    <property type="entry name" value="TPR"/>
    <property type="match status" value="2"/>
</dbReference>
<dbReference type="SUPFAM" id="SSF53335">
    <property type="entry name" value="S-adenosyl-L-methionine-dependent methyltransferases"/>
    <property type="match status" value="1"/>
</dbReference>
<reference evidence="3" key="1">
    <citation type="submission" date="2021-03" db="EMBL/GenBank/DDBJ databases">
        <title>Sagittula salina sp. nov. strain M10.9X isolated from the marine waste.</title>
        <authorList>
            <person name="Satari L."/>
            <person name="Molina-Menor E."/>
            <person name="Vidal-Verdu A."/>
            <person name="Pascual J."/>
            <person name="Pereto J."/>
            <person name="Porcar M."/>
        </authorList>
    </citation>
    <scope>NUCLEOTIDE SEQUENCE</scope>
    <source>
        <strain evidence="3">M10.9X</strain>
    </source>
</reference>
<dbReference type="InterPro" id="IPR019734">
    <property type="entry name" value="TPR_rpt"/>
</dbReference>
<evidence type="ECO:0000256" key="1">
    <source>
        <dbReference type="PROSITE-ProRule" id="PRU00339"/>
    </source>
</evidence>
<dbReference type="RefSeq" id="WP_209358601.1">
    <property type="nucleotide sequence ID" value="NZ_JAGISH010000001.1"/>
</dbReference>
<dbReference type="Pfam" id="PF08241">
    <property type="entry name" value="Methyltransf_11"/>
    <property type="match status" value="1"/>
</dbReference>
<keyword evidence="3" id="KW-0808">Transferase</keyword>
<comment type="caution">
    <text evidence="3">The sequence shown here is derived from an EMBL/GenBank/DDBJ whole genome shotgun (WGS) entry which is preliminary data.</text>
</comment>
<keyword evidence="3" id="KW-0489">Methyltransferase</keyword>
<keyword evidence="1" id="KW-0802">TPR repeat</keyword>
<sequence>MTGVLLSSGDLAADRRAGFAESMAHLGDLTAAIDILQQALALAPGWYAGWFRMGEYLHGCGDDTEAAEAWTHAVTLDPSDPLGATINRDLLRAVPIAETMPAAFVETLFDQYAPRFETSLCEKLGYRGPALILQALEDAGLERPARALDLGCGTGLMGALLRPRADWLAGYDISQGMLSEAAMRGDYDLLARYDISALALETDGYDLIVAADVFIYIGALERVVSWCVDALRPGGLLAFSVELGDAPVRLHETRRFTHSRAYIDGLLSDAGFTSVVMTEAVLRTDRGQPVRSLIVSARAGMRPLEGMGKAEVMVAG</sequence>
<dbReference type="PROSITE" id="PS50005">
    <property type="entry name" value="TPR"/>
    <property type="match status" value="1"/>
</dbReference>
<dbReference type="EMBL" id="JAGISH010000001">
    <property type="protein sequence ID" value="MBP0481153.1"/>
    <property type="molecule type" value="Genomic_DNA"/>
</dbReference>
<dbReference type="InterPro" id="IPR013216">
    <property type="entry name" value="Methyltransf_11"/>
</dbReference>
<dbReference type="PANTHER" id="PTHR43861">
    <property type="entry name" value="TRANS-ACONITATE 2-METHYLTRANSFERASE-RELATED"/>
    <property type="match status" value="1"/>
</dbReference>
<dbReference type="GO" id="GO:0008168">
    <property type="term" value="F:methyltransferase activity"/>
    <property type="evidence" value="ECO:0007669"/>
    <property type="project" value="UniProtKB-KW"/>
</dbReference>
<dbReference type="InterPro" id="IPR029063">
    <property type="entry name" value="SAM-dependent_MTases_sf"/>
</dbReference>
<evidence type="ECO:0000313" key="3">
    <source>
        <dbReference type="EMBL" id="MBP0481153.1"/>
    </source>
</evidence>
<dbReference type="GO" id="GO:0032259">
    <property type="term" value="P:methylation"/>
    <property type="evidence" value="ECO:0007669"/>
    <property type="project" value="UniProtKB-KW"/>
</dbReference>
<feature type="domain" description="Methyltransferase type 11" evidence="2">
    <location>
        <begin position="148"/>
        <end position="239"/>
    </location>
</feature>
<dbReference type="AlphaFoldDB" id="A0A940MKA1"/>
<dbReference type="Gene3D" id="3.40.50.150">
    <property type="entry name" value="Vaccinia Virus protein VP39"/>
    <property type="match status" value="1"/>
</dbReference>
<evidence type="ECO:0000313" key="4">
    <source>
        <dbReference type="Proteomes" id="UP000675940"/>
    </source>
</evidence>
<dbReference type="Gene3D" id="1.25.40.10">
    <property type="entry name" value="Tetratricopeptide repeat domain"/>
    <property type="match status" value="1"/>
</dbReference>
<protein>
    <submittedName>
        <fullName evidence="3">Methyltransferase domain-containing protein</fullName>
    </submittedName>
</protein>
<evidence type="ECO:0000259" key="2">
    <source>
        <dbReference type="Pfam" id="PF08241"/>
    </source>
</evidence>
<dbReference type="InterPro" id="IPR011990">
    <property type="entry name" value="TPR-like_helical_dom_sf"/>
</dbReference>
<proteinExistence type="predicted"/>
<accession>A0A940MKA1</accession>